<evidence type="ECO:0000256" key="1">
    <source>
        <dbReference type="ARBA" id="ARBA00004651"/>
    </source>
</evidence>
<evidence type="ECO:0000259" key="8">
    <source>
        <dbReference type="Pfam" id="PF04239"/>
    </source>
</evidence>
<dbReference type="RefSeq" id="WP_120170303.1">
    <property type="nucleotide sequence ID" value="NZ_MCIB01000036.1"/>
</dbReference>
<dbReference type="Pfam" id="PF04239">
    <property type="entry name" value="DUF421"/>
    <property type="match status" value="1"/>
</dbReference>
<dbReference type="Proteomes" id="UP000284177">
    <property type="component" value="Unassembled WGS sequence"/>
</dbReference>
<name>A0A419SXU5_9FIRM</name>
<evidence type="ECO:0000256" key="5">
    <source>
        <dbReference type="ARBA" id="ARBA00022989"/>
    </source>
</evidence>
<evidence type="ECO:0000256" key="4">
    <source>
        <dbReference type="ARBA" id="ARBA00022692"/>
    </source>
</evidence>
<keyword evidence="6 7" id="KW-0472">Membrane</keyword>
<dbReference type="GO" id="GO:0005886">
    <property type="term" value="C:plasma membrane"/>
    <property type="evidence" value="ECO:0007669"/>
    <property type="project" value="UniProtKB-SubCell"/>
</dbReference>
<keyword evidence="4 7" id="KW-0812">Transmembrane</keyword>
<sequence>MLDNMFFRIVGSFILLWAILRIIGKKEMGRITYYNLATAAAMGTLAGGLASDTRTNPLYYVGPLLGYFALTYLMGYASLKSITARKIFEGEPTVVISNGKVMENNLRKMRLSTDNLMKKLREKKVFNVSDVEFAVMEPEGKISILLRKENQPVTPKDMNIPVGYQQLPLDVIKDGKIIEENIKKLGITKSWLKEQIKTHNVENIKDVALAQIDTSGNLYVDSRDDYK</sequence>
<dbReference type="InterPro" id="IPR007353">
    <property type="entry name" value="DUF421"/>
</dbReference>
<accession>A0A419SXU5</accession>
<dbReference type="PANTHER" id="PTHR34582:SF7">
    <property type="entry name" value="UPF0702 TRANSMEMBRANE PROTEIN YDFS"/>
    <property type="match status" value="1"/>
</dbReference>
<comment type="similarity">
    <text evidence="2">Belongs to the UPF0702 family.</text>
</comment>
<feature type="transmembrane region" description="Helical" evidence="7">
    <location>
        <begin position="31"/>
        <end position="51"/>
    </location>
</feature>
<feature type="transmembrane region" description="Helical" evidence="7">
    <location>
        <begin position="6"/>
        <end position="24"/>
    </location>
</feature>
<organism evidence="9 10">
    <name type="scientific">Thermohalobacter berrensis</name>
    <dbReference type="NCBI Taxonomy" id="99594"/>
    <lineage>
        <taxon>Bacteria</taxon>
        <taxon>Bacillati</taxon>
        <taxon>Bacillota</taxon>
        <taxon>Tissierellia</taxon>
        <taxon>Tissierellales</taxon>
        <taxon>Thermohalobacteraceae</taxon>
        <taxon>Thermohalobacter</taxon>
    </lineage>
</organism>
<dbReference type="EMBL" id="MCIB01000036">
    <property type="protein sequence ID" value="RKD30054.1"/>
    <property type="molecule type" value="Genomic_DNA"/>
</dbReference>
<dbReference type="InterPro" id="IPR023090">
    <property type="entry name" value="UPF0702_alpha/beta_dom_sf"/>
</dbReference>
<evidence type="ECO:0000313" key="10">
    <source>
        <dbReference type="Proteomes" id="UP000284177"/>
    </source>
</evidence>
<dbReference type="OrthoDB" id="9778331at2"/>
<protein>
    <recommendedName>
        <fullName evidence="8">YetF C-terminal domain-containing protein</fullName>
    </recommendedName>
</protein>
<dbReference type="PANTHER" id="PTHR34582">
    <property type="entry name" value="UPF0702 TRANSMEMBRANE PROTEIN YCAP"/>
    <property type="match status" value="1"/>
</dbReference>
<evidence type="ECO:0000256" key="6">
    <source>
        <dbReference type="ARBA" id="ARBA00023136"/>
    </source>
</evidence>
<keyword evidence="5 7" id="KW-1133">Transmembrane helix</keyword>
<dbReference type="Gene3D" id="3.30.240.20">
    <property type="entry name" value="bsu07140 like domains"/>
    <property type="match status" value="2"/>
</dbReference>
<gene>
    <name evidence="9" type="ORF">BET03_04945</name>
</gene>
<reference evidence="9 10" key="1">
    <citation type="submission" date="2016-08" db="EMBL/GenBank/DDBJ databases">
        <title>Novel Firmicutes and Novel Genomes.</title>
        <authorList>
            <person name="Poppleton D.I."/>
            <person name="Gribaldo S."/>
        </authorList>
    </citation>
    <scope>NUCLEOTIDE SEQUENCE [LARGE SCALE GENOMIC DNA]</scope>
    <source>
        <strain evidence="9 10">CTT3</strain>
    </source>
</reference>
<evidence type="ECO:0000256" key="2">
    <source>
        <dbReference type="ARBA" id="ARBA00006448"/>
    </source>
</evidence>
<evidence type="ECO:0000256" key="7">
    <source>
        <dbReference type="SAM" id="Phobius"/>
    </source>
</evidence>
<comment type="subcellular location">
    <subcellularLocation>
        <location evidence="1">Cell membrane</location>
        <topology evidence="1">Multi-pass membrane protein</topology>
    </subcellularLocation>
</comment>
<feature type="domain" description="YetF C-terminal" evidence="8">
    <location>
        <begin position="80"/>
        <end position="212"/>
    </location>
</feature>
<keyword evidence="3" id="KW-1003">Cell membrane</keyword>
<comment type="caution">
    <text evidence="9">The sequence shown here is derived from an EMBL/GenBank/DDBJ whole genome shotgun (WGS) entry which is preliminary data.</text>
</comment>
<proteinExistence type="inferred from homology"/>
<dbReference type="AlphaFoldDB" id="A0A419SXU5"/>
<feature type="transmembrane region" description="Helical" evidence="7">
    <location>
        <begin position="57"/>
        <end position="79"/>
    </location>
</feature>
<keyword evidence="10" id="KW-1185">Reference proteome</keyword>
<evidence type="ECO:0000313" key="9">
    <source>
        <dbReference type="EMBL" id="RKD30054.1"/>
    </source>
</evidence>
<evidence type="ECO:0000256" key="3">
    <source>
        <dbReference type="ARBA" id="ARBA00022475"/>
    </source>
</evidence>